<dbReference type="AlphaFoldDB" id="A0A1H1QJ69"/>
<accession>A0A1H1QJ69</accession>
<evidence type="ECO:0000313" key="2">
    <source>
        <dbReference type="EMBL" id="SDS23518.1"/>
    </source>
</evidence>
<gene>
    <name evidence="2" type="ORF">SAMN04488552_2531</name>
</gene>
<organism evidence="2 3">
    <name type="scientific">Christiangramia echinicola</name>
    <dbReference type="NCBI Taxonomy" id="279359"/>
    <lineage>
        <taxon>Bacteria</taxon>
        <taxon>Pseudomonadati</taxon>
        <taxon>Bacteroidota</taxon>
        <taxon>Flavobacteriia</taxon>
        <taxon>Flavobacteriales</taxon>
        <taxon>Flavobacteriaceae</taxon>
        <taxon>Christiangramia</taxon>
    </lineage>
</organism>
<dbReference type="Proteomes" id="UP000198858">
    <property type="component" value="Chromosome I"/>
</dbReference>
<reference evidence="2 3" key="1">
    <citation type="submission" date="2016-10" db="EMBL/GenBank/DDBJ databases">
        <authorList>
            <person name="Varghese N."/>
            <person name="Submissions S."/>
        </authorList>
    </citation>
    <scope>NUCLEOTIDE SEQUENCE [LARGE SCALE GENOMIC DNA]</scope>
    <source>
        <strain evidence="2 3">Mar_2010_102</strain>
    </source>
</reference>
<keyword evidence="3" id="KW-1185">Reference proteome</keyword>
<keyword evidence="1" id="KW-0732">Signal</keyword>
<feature type="signal peptide" evidence="1">
    <location>
        <begin position="1"/>
        <end position="18"/>
    </location>
</feature>
<evidence type="ECO:0000256" key="1">
    <source>
        <dbReference type="SAM" id="SignalP"/>
    </source>
</evidence>
<name>A0A1H1QJ69_9FLAO</name>
<dbReference type="EMBL" id="LT629745">
    <property type="protein sequence ID" value="SDS23518.1"/>
    <property type="molecule type" value="Genomic_DNA"/>
</dbReference>
<protein>
    <submittedName>
        <fullName evidence="2">Uncharacterized protein</fullName>
    </submittedName>
</protein>
<sequence length="150" mass="18009">MKPLYLLLALFAFSNVSAQEYWDREDFEIGNRGIENTWREFSFSWQEQSRFSLPDGSFLHLKNHIQNDQIDMLAVIDQTNRNRVQREVDLGSPLPQRKEKEKKLFEISGDVRARDANDIFLNPYYPSPFINNYNRRGLNSRRYSPYRYDY</sequence>
<dbReference type="STRING" id="1250231.SAMN04488552_2531"/>
<evidence type="ECO:0000313" key="3">
    <source>
        <dbReference type="Proteomes" id="UP000198858"/>
    </source>
</evidence>
<feature type="chain" id="PRO_5009257789" evidence="1">
    <location>
        <begin position="19"/>
        <end position="150"/>
    </location>
</feature>
<proteinExistence type="predicted"/>
<dbReference type="RefSeq" id="WP_089663095.1">
    <property type="nucleotide sequence ID" value="NZ_LT629745.1"/>
</dbReference>